<feature type="domain" description="Phage tail collar" evidence="1">
    <location>
        <begin position="6"/>
        <end position="63"/>
    </location>
</feature>
<dbReference type="InterPro" id="IPR037053">
    <property type="entry name" value="Phage_tail_collar_dom_sf"/>
</dbReference>
<sequence>MEAYIGEIRMFAGNYAPLGWKFCNGELLNIASDYEVLFSLIGTTYGGDGRSNFRLPDLRLRVPIGAGQAPGATQRLIGQQVGSDTVTLQPSDVPGHLHTINASTADATTPTPGPGVTLAKTSSVFYDSGVRSAPTKAALAAPAIAPAGNAQPTAHPNVMPTASMNYIICVSGLYPSQG</sequence>
<dbReference type="EMBL" id="CABPSI010000003">
    <property type="protein sequence ID" value="VVE18263.1"/>
    <property type="molecule type" value="Genomic_DNA"/>
</dbReference>
<dbReference type="Proteomes" id="UP000333828">
    <property type="component" value="Unassembled WGS sequence"/>
</dbReference>
<keyword evidence="3" id="KW-1185">Reference proteome</keyword>
<dbReference type="SUPFAM" id="SSF88874">
    <property type="entry name" value="Receptor-binding domain of short tail fibre protein gp12"/>
    <property type="match status" value="1"/>
</dbReference>
<evidence type="ECO:0000313" key="3">
    <source>
        <dbReference type="Proteomes" id="UP000333828"/>
    </source>
</evidence>
<organism evidence="2 3">
    <name type="scientific">Pandoraea iniqua</name>
    <dbReference type="NCBI Taxonomy" id="2508288"/>
    <lineage>
        <taxon>Bacteria</taxon>
        <taxon>Pseudomonadati</taxon>
        <taxon>Pseudomonadota</taxon>
        <taxon>Betaproteobacteria</taxon>
        <taxon>Burkholderiales</taxon>
        <taxon>Burkholderiaceae</taxon>
        <taxon>Pandoraea</taxon>
    </lineage>
</organism>
<reference evidence="2 3" key="1">
    <citation type="submission" date="2019-08" db="EMBL/GenBank/DDBJ databases">
        <authorList>
            <person name="Peeters C."/>
        </authorList>
    </citation>
    <scope>NUCLEOTIDE SEQUENCE [LARGE SCALE GENOMIC DNA]</scope>
    <source>
        <strain evidence="2 3">LMG 31115</strain>
    </source>
</reference>
<proteinExistence type="predicted"/>
<gene>
    <name evidence="2" type="ORF">PIN31115_02991</name>
</gene>
<evidence type="ECO:0000313" key="2">
    <source>
        <dbReference type="EMBL" id="VVE18263.1"/>
    </source>
</evidence>
<dbReference type="InterPro" id="IPR011083">
    <property type="entry name" value="Phage_tail_collar_dom"/>
</dbReference>
<accession>A0A5E4W288</accession>
<dbReference type="Gene3D" id="3.90.1340.10">
    <property type="entry name" value="Phage tail collar domain"/>
    <property type="match status" value="1"/>
</dbReference>
<dbReference type="AlphaFoldDB" id="A0A5E4W288"/>
<dbReference type="Pfam" id="PF07484">
    <property type="entry name" value="Collar"/>
    <property type="match status" value="1"/>
</dbReference>
<dbReference type="RefSeq" id="WP_150684698.1">
    <property type="nucleotide sequence ID" value="NZ_CABPSF010000004.1"/>
</dbReference>
<protein>
    <submittedName>
        <fullName evidence="2">Phage tail protein</fullName>
    </submittedName>
</protein>
<name>A0A5E4W288_9BURK</name>
<evidence type="ECO:0000259" key="1">
    <source>
        <dbReference type="Pfam" id="PF07484"/>
    </source>
</evidence>